<dbReference type="RefSeq" id="WP_090883932.1">
    <property type="nucleotide sequence ID" value="NZ_FOGG01000010.1"/>
</dbReference>
<feature type="transmembrane region" description="Helical" evidence="1">
    <location>
        <begin position="159"/>
        <end position="180"/>
    </location>
</feature>
<feature type="transmembrane region" description="Helical" evidence="1">
    <location>
        <begin position="5"/>
        <end position="23"/>
    </location>
</feature>
<protein>
    <submittedName>
        <fullName evidence="2">Uncharacterized protein</fullName>
    </submittedName>
</protein>
<accession>A0A1H9PR58</accession>
<dbReference type="EMBL" id="FOGG01000010">
    <property type="protein sequence ID" value="SER50711.1"/>
    <property type="molecule type" value="Genomic_DNA"/>
</dbReference>
<keyword evidence="1" id="KW-0812">Transmembrane</keyword>
<evidence type="ECO:0000313" key="2">
    <source>
        <dbReference type="EMBL" id="SER50711.1"/>
    </source>
</evidence>
<name>A0A1H9PR58_9SPHI</name>
<evidence type="ECO:0000313" key="3">
    <source>
        <dbReference type="Proteomes" id="UP000199572"/>
    </source>
</evidence>
<gene>
    <name evidence="2" type="ORF">SAMN04488023_11075</name>
</gene>
<keyword evidence="1" id="KW-1133">Transmembrane helix</keyword>
<keyword evidence="1" id="KW-0472">Membrane</keyword>
<reference evidence="2 3" key="1">
    <citation type="submission" date="2016-10" db="EMBL/GenBank/DDBJ databases">
        <authorList>
            <person name="de Groot N.N."/>
        </authorList>
    </citation>
    <scope>NUCLEOTIDE SEQUENCE [LARGE SCALE GENOMIC DNA]</scope>
    <source>
        <strain evidence="2 3">DSM 18610</strain>
    </source>
</reference>
<proteinExistence type="predicted"/>
<keyword evidence="3" id="KW-1185">Reference proteome</keyword>
<dbReference type="AlphaFoldDB" id="A0A1H9PR58"/>
<evidence type="ECO:0000256" key="1">
    <source>
        <dbReference type="SAM" id="Phobius"/>
    </source>
</evidence>
<dbReference type="STRING" id="390241.SAMN04488023_11075"/>
<feature type="transmembrane region" description="Helical" evidence="1">
    <location>
        <begin position="187"/>
        <end position="204"/>
    </location>
</feature>
<organism evidence="2 3">
    <name type="scientific">Pedobacter rhizosphaerae</name>
    <dbReference type="NCBI Taxonomy" id="390241"/>
    <lineage>
        <taxon>Bacteria</taxon>
        <taxon>Pseudomonadati</taxon>
        <taxon>Bacteroidota</taxon>
        <taxon>Sphingobacteriia</taxon>
        <taxon>Sphingobacteriales</taxon>
        <taxon>Sphingobacteriaceae</taxon>
        <taxon>Pedobacter</taxon>
    </lineage>
</organism>
<dbReference type="OrthoDB" id="1492670at2"/>
<sequence length="205" mass="23685">MKFKIAAFISLVIPVVLLVIILMEKHHLEKSLVLRSGTLIESKTISRGARSDVIYRHRLKSFQPYLEGTFSGIVSFLVSNKTKQIYQDPPEGTVSEDLYWLNPRLKSEAERKANFYTLKDSSVDHQGAIPYIGLRLASEGEDKLSYEAELFRYVLQEQIGLWVLFAVMIINILFFSAALVKFQDNKVYVRLFFIVFIFHLILVLY</sequence>
<dbReference type="Proteomes" id="UP000199572">
    <property type="component" value="Unassembled WGS sequence"/>
</dbReference>